<name>A0A8H7C8T9_AGABI</name>
<gene>
    <name evidence="2" type="ORF">Agabi119p4_7347</name>
</gene>
<dbReference type="SUPFAM" id="SSF53254">
    <property type="entry name" value="Phosphoglycerate mutase-like"/>
    <property type="match status" value="1"/>
</dbReference>
<dbReference type="PANTHER" id="PTHR11567">
    <property type="entry name" value="ACID PHOSPHATASE-RELATED"/>
    <property type="match status" value="1"/>
</dbReference>
<comment type="caution">
    <text evidence="2">The sequence shown here is derived from an EMBL/GenBank/DDBJ whole genome shotgun (WGS) entry which is preliminary data.</text>
</comment>
<accession>A0A8H7C8T9</accession>
<evidence type="ECO:0000313" key="2">
    <source>
        <dbReference type="EMBL" id="KAF7768104.1"/>
    </source>
</evidence>
<keyword evidence="1" id="KW-0812">Transmembrane</keyword>
<dbReference type="AlphaFoldDB" id="A0A8H7C8T9"/>
<keyword evidence="1" id="KW-0472">Membrane</keyword>
<dbReference type="PANTHER" id="PTHR11567:SF142">
    <property type="entry name" value="PHOSPHOGLYCERATE MUTASE-LIKE PROTEIN"/>
    <property type="match status" value="1"/>
</dbReference>
<evidence type="ECO:0000313" key="3">
    <source>
        <dbReference type="Proteomes" id="UP000629468"/>
    </source>
</evidence>
<feature type="transmembrane region" description="Helical" evidence="1">
    <location>
        <begin position="395"/>
        <end position="418"/>
    </location>
</feature>
<dbReference type="Proteomes" id="UP000629468">
    <property type="component" value="Unassembled WGS sequence"/>
</dbReference>
<keyword evidence="1" id="KW-1133">Transmembrane helix</keyword>
<evidence type="ECO:0000256" key="1">
    <source>
        <dbReference type="SAM" id="Phobius"/>
    </source>
</evidence>
<dbReference type="InterPro" id="IPR050645">
    <property type="entry name" value="Histidine_acid_phosphatase"/>
</dbReference>
<organism evidence="2 3">
    <name type="scientific">Agaricus bisporus var. burnettii</name>
    <dbReference type="NCBI Taxonomy" id="192524"/>
    <lineage>
        <taxon>Eukaryota</taxon>
        <taxon>Fungi</taxon>
        <taxon>Dikarya</taxon>
        <taxon>Basidiomycota</taxon>
        <taxon>Agaricomycotina</taxon>
        <taxon>Agaricomycetes</taxon>
        <taxon>Agaricomycetidae</taxon>
        <taxon>Agaricales</taxon>
        <taxon>Agaricineae</taxon>
        <taxon>Agaricaceae</taxon>
        <taxon>Agaricus</taxon>
    </lineage>
</organism>
<dbReference type="Gene3D" id="3.40.50.1240">
    <property type="entry name" value="Phosphoglycerate mutase-like"/>
    <property type="match status" value="1"/>
</dbReference>
<proteinExistence type="predicted"/>
<sequence>MQNTTNNQVLGVVLLIRHGDRQGFYQDPDSYAPFGTKITALGSAQEQQLGGLLRQRYLDPSSPHYIHGIDGSIVNLDQIQARADAGGEGGVIFNSALSLLQGFFPPYSGANDTLANGTTIIAPLGGYQYIPIESVEPENDISLEGWTSCTAFSDATEAFYNSTEFKQKANESADFLNSLKQYLDGRPVSLENMVNIYDFLNVRSIHEANFASQISPSMLAQARDLANFHEYGVFTSGTPDGIGNIAGQTILPSILNGFARITNASDPLMILHQEISYKPFISLFKMTAVAEHNPELAGIVDYAAAVALEVRASSNGPVIRFNFKNGTNADDFKVYNLFNASGDVPLSTFVDRFDDVTVNSTAAWCAACHNNVDRGCGEIKLGSAQTVDAEMLHPVGAGLLGAGMAVAFMLIVCFFLFATGCIRWGTRNGVVPKKSSDDDSEFEKV</sequence>
<reference evidence="2 3" key="1">
    <citation type="journal article" name="Sci. Rep.">
        <title>Telomere-to-telomere assembled and centromere annotated genomes of the two main subspecies of the button mushroom Agaricus bisporus reveal especially polymorphic chromosome ends.</title>
        <authorList>
            <person name="Sonnenberg A.S.M."/>
            <person name="Sedaghat-Telgerd N."/>
            <person name="Lavrijssen B."/>
            <person name="Ohm R.A."/>
            <person name="Hendrickx P.M."/>
            <person name="Scholtmeijer K."/>
            <person name="Baars J.J.P."/>
            <person name="van Peer A."/>
        </authorList>
    </citation>
    <scope>NUCLEOTIDE SEQUENCE [LARGE SCALE GENOMIC DNA]</scope>
    <source>
        <strain evidence="2 3">H119_p4</strain>
    </source>
</reference>
<protein>
    <recommendedName>
        <fullName evidence="4">Phosphoglycerate mutase-like protein</fullName>
    </recommendedName>
</protein>
<dbReference type="GO" id="GO:0016791">
    <property type="term" value="F:phosphatase activity"/>
    <property type="evidence" value="ECO:0007669"/>
    <property type="project" value="TreeGrafter"/>
</dbReference>
<evidence type="ECO:0008006" key="4">
    <source>
        <dbReference type="Google" id="ProtNLM"/>
    </source>
</evidence>
<dbReference type="EMBL" id="JABXXO010000010">
    <property type="protein sequence ID" value="KAF7768104.1"/>
    <property type="molecule type" value="Genomic_DNA"/>
</dbReference>
<dbReference type="InterPro" id="IPR029033">
    <property type="entry name" value="His_PPase_superfam"/>
</dbReference>